<gene>
    <name evidence="3" type="ORF">SAMN05192580_0479</name>
</gene>
<evidence type="ECO:0000256" key="1">
    <source>
        <dbReference type="SAM" id="Phobius"/>
    </source>
</evidence>
<feature type="transmembrane region" description="Helical" evidence="1">
    <location>
        <begin position="241"/>
        <end position="262"/>
    </location>
</feature>
<keyword evidence="1" id="KW-1133">Transmembrane helix</keyword>
<proteinExistence type="predicted"/>
<dbReference type="OrthoDB" id="9767863at2"/>
<keyword evidence="3" id="KW-0012">Acyltransferase</keyword>
<evidence type="ECO:0000259" key="2">
    <source>
        <dbReference type="Pfam" id="PF01757"/>
    </source>
</evidence>
<dbReference type="InterPro" id="IPR002656">
    <property type="entry name" value="Acyl_transf_3_dom"/>
</dbReference>
<dbReference type="PANTHER" id="PTHR23028">
    <property type="entry name" value="ACETYLTRANSFERASE"/>
    <property type="match status" value="1"/>
</dbReference>
<feature type="domain" description="Acyltransferase 3" evidence="2">
    <location>
        <begin position="16"/>
        <end position="333"/>
    </location>
</feature>
<accession>A0A1I6JLL0</accession>
<keyword evidence="4" id="KW-1185">Reference proteome</keyword>
<feature type="transmembrane region" description="Helical" evidence="1">
    <location>
        <begin position="53"/>
        <end position="71"/>
    </location>
</feature>
<feature type="transmembrane region" description="Helical" evidence="1">
    <location>
        <begin position="156"/>
        <end position="176"/>
    </location>
</feature>
<dbReference type="Pfam" id="PF01757">
    <property type="entry name" value="Acyl_transf_3"/>
    <property type="match status" value="1"/>
</dbReference>
<dbReference type="GO" id="GO:0016747">
    <property type="term" value="F:acyltransferase activity, transferring groups other than amino-acyl groups"/>
    <property type="evidence" value="ECO:0007669"/>
    <property type="project" value="InterPro"/>
</dbReference>
<dbReference type="AlphaFoldDB" id="A0A1I6JLL0"/>
<keyword evidence="3" id="KW-0378">Hydrolase</keyword>
<organism evidence="3 4">
    <name type="scientific">Sphingomonas jatrophae</name>
    <dbReference type="NCBI Taxonomy" id="1166337"/>
    <lineage>
        <taxon>Bacteria</taxon>
        <taxon>Pseudomonadati</taxon>
        <taxon>Pseudomonadota</taxon>
        <taxon>Alphaproteobacteria</taxon>
        <taxon>Sphingomonadales</taxon>
        <taxon>Sphingomonadaceae</taxon>
        <taxon>Sphingomonas</taxon>
    </lineage>
</organism>
<feature type="transmembrane region" description="Helical" evidence="1">
    <location>
        <begin position="212"/>
        <end position="229"/>
    </location>
</feature>
<dbReference type="Proteomes" id="UP000198824">
    <property type="component" value="Unassembled WGS sequence"/>
</dbReference>
<dbReference type="PANTHER" id="PTHR23028:SF53">
    <property type="entry name" value="ACYL_TRANSF_3 DOMAIN-CONTAINING PROTEIN"/>
    <property type="match status" value="1"/>
</dbReference>
<protein>
    <submittedName>
        <fullName evidence="3">Peptidoglycan/LPS O-acetylase OafA/YrhL, contains acyltransferase and SGNH-hydrolase domains</fullName>
    </submittedName>
</protein>
<name>A0A1I6JLL0_9SPHN</name>
<keyword evidence="1" id="KW-0472">Membrane</keyword>
<dbReference type="GO" id="GO:0016020">
    <property type="term" value="C:membrane"/>
    <property type="evidence" value="ECO:0007669"/>
    <property type="project" value="TreeGrafter"/>
</dbReference>
<feature type="transmembrane region" description="Helical" evidence="1">
    <location>
        <begin position="20"/>
        <end position="41"/>
    </location>
</feature>
<dbReference type="GO" id="GO:0000271">
    <property type="term" value="P:polysaccharide biosynthetic process"/>
    <property type="evidence" value="ECO:0007669"/>
    <property type="project" value="TreeGrafter"/>
</dbReference>
<evidence type="ECO:0000313" key="3">
    <source>
        <dbReference type="EMBL" id="SFR79863.1"/>
    </source>
</evidence>
<dbReference type="GO" id="GO:0016787">
    <property type="term" value="F:hydrolase activity"/>
    <property type="evidence" value="ECO:0007669"/>
    <property type="project" value="UniProtKB-KW"/>
</dbReference>
<dbReference type="RefSeq" id="WP_131819160.1">
    <property type="nucleotide sequence ID" value="NZ_FOZG01000001.1"/>
</dbReference>
<dbReference type="EMBL" id="FOZG01000001">
    <property type="protein sequence ID" value="SFR79863.1"/>
    <property type="molecule type" value="Genomic_DNA"/>
</dbReference>
<feature type="transmembrane region" description="Helical" evidence="1">
    <location>
        <begin position="91"/>
        <end position="111"/>
    </location>
</feature>
<reference evidence="3 4" key="1">
    <citation type="submission" date="2016-10" db="EMBL/GenBank/DDBJ databases">
        <authorList>
            <person name="de Groot N.N."/>
        </authorList>
    </citation>
    <scope>NUCLEOTIDE SEQUENCE [LARGE SCALE GENOMIC DNA]</scope>
    <source>
        <strain evidence="3 4">S5-249</strain>
    </source>
</reference>
<dbReference type="InterPro" id="IPR050879">
    <property type="entry name" value="Acyltransferase_3"/>
</dbReference>
<keyword evidence="1" id="KW-0812">Transmembrane</keyword>
<evidence type="ECO:0000313" key="4">
    <source>
        <dbReference type="Proteomes" id="UP000198824"/>
    </source>
</evidence>
<feature type="transmembrane region" description="Helical" evidence="1">
    <location>
        <begin position="314"/>
        <end position="336"/>
    </location>
</feature>
<feature type="transmembrane region" description="Helical" evidence="1">
    <location>
        <begin position="183"/>
        <end position="200"/>
    </location>
</feature>
<keyword evidence="3" id="KW-0808">Transferase</keyword>
<sequence>MTIEERLREVDGRPSGFDYMRLIVSLAVICWHSVVTSYGTAAQDAIQNSIWRPLPTSIVPCFFAISGFLVAGSLERSKTIAGFLGLRVIRIYPALAVYALLAALVMGPLLTDLSPARYFSDELFFRFLAGISGHVSYVLPGVFLDNPKSLAVNGQLWTLPWELGCYITLSGLAILGFARHPRLLVLAIVILWASASVLFFVRLDPGRAPTGLPAYLIVITFLAGLALFLNRDRVPWSGKLCLFSVCLILVLTSFPLVGDLFAPLPMAYATTYLGLCNPRKLKLLSGTDYSYGLFVYGYAIQQGFMSIGPAVQQWYINLVLAVPASLIAAALSWHFVEKPAHELRRFIKQYEARAGAGIRWTPIGYAMSRLKPPKRVEAE</sequence>